<gene>
    <name evidence="1" type="ORF">FGO68_gene10240</name>
</gene>
<evidence type="ECO:0000313" key="2">
    <source>
        <dbReference type="Proteomes" id="UP000785679"/>
    </source>
</evidence>
<comment type="caution">
    <text evidence="1">The sequence shown here is derived from an EMBL/GenBank/DDBJ whole genome shotgun (WGS) entry which is preliminary data.</text>
</comment>
<dbReference type="EMBL" id="RRYP01015061">
    <property type="protein sequence ID" value="TNV75685.1"/>
    <property type="molecule type" value="Genomic_DNA"/>
</dbReference>
<organism evidence="1 2">
    <name type="scientific">Halteria grandinella</name>
    <dbReference type="NCBI Taxonomy" id="5974"/>
    <lineage>
        <taxon>Eukaryota</taxon>
        <taxon>Sar</taxon>
        <taxon>Alveolata</taxon>
        <taxon>Ciliophora</taxon>
        <taxon>Intramacronucleata</taxon>
        <taxon>Spirotrichea</taxon>
        <taxon>Stichotrichia</taxon>
        <taxon>Sporadotrichida</taxon>
        <taxon>Halteriidae</taxon>
        <taxon>Halteria</taxon>
    </lineage>
</organism>
<accession>A0A8J8NK47</accession>
<protein>
    <submittedName>
        <fullName evidence="1">Uncharacterized protein</fullName>
    </submittedName>
</protein>
<sequence>MFRWVRGLLNPGYLKKLFNQRLIEANQLELTDAYQQLDHANLSDKYLSCQNNIQTYQYLQSKQNINERK</sequence>
<name>A0A8J8NK47_HALGN</name>
<reference evidence="1" key="1">
    <citation type="submission" date="2019-06" db="EMBL/GenBank/DDBJ databases">
        <authorList>
            <person name="Zheng W."/>
        </authorList>
    </citation>
    <scope>NUCLEOTIDE SEQUENCE</scope>
    <source>
        <strain evidence="1">QDHG01</strain>
    </source>
</reference>
<keyword evidence="2" id="KW-1185">Reference proteome</keyword>
<proteinExistence type="predicted"/>
<dbReference type="Proteomes" id="UP000785679">
    <property type="component" value="Unassembled WGS sequence"/>
</dbReference>
<dbReference type="AlphaFoldDB" id="A0A8J8NK47"/>
<evidence type="ECO:0000313" key="1">
    <source>
        <dbReference type="EMBL" id="TNV75685.1"/>
    </source>
</evidence>